<gene>
    <name evidence="2" type="ORF">ACD_2C00193G0013</name>
</gene>
<dbReference type="Pfam" id="PF00583">
    <property type="entry name" value="Acetyltransf_1"/>
    <property type="match status" value="1"/>
</dbReference>
<dbReference type="AlphaFoldDB" id="K2G4N4"/>
<proteinExistence type="predicted"/>
<dbReference type="InterPro" id="IPR016181">
    <property type="entry name" value="Acyl_CoA_acyltransferase"/>
</dbReference>
<dbReference type="GO" id="GO:0016747">
    <property type="term" value="F:acyltransferase activity, transferring groups other than amino-acyl groups"/>
    <property type="evidence" value="ECO:0007669"/>
    <property type="project" value="InterPro"/>
</dbReference>
<dbReference type="EMBL" id="AMFJ01000193">
    <property type="protein sequence ID" value="EKE29292.1"/>
    <property type="molecule type" value="Genomic_DNA"/>
</dbReference>
<organism evidence="2">
    <name type="scientific">uncultured bacterium</name>
    <name type="common">gcode 4</name>
    <dbReference type="NCBI Taxonomy" id="1234023"/>
    <lineage>
        <taxon>Bacteria</taxon>
        <taxon>environmental samples</taxon>
    </lineage>
</organism>
<evidence type="ECO:0000313" key="2">
    <source>
        <dbReference type="EMBL" id="EKE29292.1"/>
    </source>
</evidence>
<dbReference type="CDD" id="cd04301">
    <property type="entry name" value="NAT_SF"/>
    <property type="match status" value="1"/>
</dbReference>
<dbReference type="Gene3D" id="3.40.630.30">
    <property type="match status" value="1"/>
</dbReference>
<dbReference type="PROSITE" id="PS51186">
    <property type="entry name" value="GNAT"/>
    <property type="match status" value="1"/>
</dbReference>
<dbReference type="InterPro" id="IPR000182">
    <property type="entry name" value="GNAT_dom"/>
</dbReference>
<feature type="domain" description="N-acetyltransferase" evidence="1">
    <location>
        <begin position="3"/>
        <end position="132"/>
    </location>
</feature>
<comment type="caution">
    <text evidence="2">The sequence shown here is derived from an EMBL/GenBank/DDBJ whole genome shotgun (WGS) entry which is preliminary data.</text>
</comment>
<accession>K2G4N4</accession>
<protein>
    <recommendedName>
        <fullName evidence="1">N-acetyltransferase domain-containing protein</fullName>
    </recommendedName>
</protein>
<dbReference type="SUPFAM" id="SSF55729">
    <property type="entry name" value="Acyl-CoA N-acyltransferases (Nat)"/>
    <property type="match status" value="1"/>
</dbReference>
<reference evidence="2" key="1">
    <citation type="journal article" date="2012" name="Science">
        <title>Fermentation, hydrogen, and sulfur metabolism in multiple uncultivated bacterial phyla.</title>
        <authorList>
            <person name="Wrighton K.C."/>
            <person name="Thomas B.C."/>
            <person name="Sharon I."/>
            <person name="Miller C.S."/>
            <person name="Castelle C.J."/>
            <person name="VerBerkmoes N.C."/>
            <person name="Wilkins M.J."/>
            <person name="Hettich R.L."/>
            <person name="Lipton M.S."/>
            <person name="Williams K.H."/>
            <person name="Long P.E."/>
            <person name="Banfield J.F."/>
        </authorList>
    </citation>
    <scope>NUCLEOTIDE SEQUENCE [LARGE SCALE GENOMIC DNA]</scope>
</reference>
<name>K2G4N4_9BACT</name>
<evidence type="ECO:0000259" key="1">
    <source>
        <dbReference type="PROSITE" id="PS51186"/>
    </source>
</evidence>
<sequence length="132" mass="15847">MEIAYKIITPRNLAKYQNPLLELLKSEWNSTESLLKSLKNSSYIVIALDGEKAVGCFQIITDRLFVAFLINLWVDPEYRKFWIWWKVTELAVSKAEELKVKNIQLVPDPSHPWLKPFYAKYWFKEWIYMWTK</sequence>